<name>A0A1H3Q7Z8_9MICO</name>
<dbReference type="Pfam" id="PF02567">
    <property type="entry name" value="PhzC-PhzF"/>
    <property type="match status" value="2"/>
</dbReference>
<dbReference type="EMBL" id="FNPZ01000002">
    <property type="protein sequence ID" value="SDZ09390.1"/>
    <property type="molecule type" value="Genomic_DNA"/>
</dbReference>
<evidence type="ECO:0000313" key="3">
    <source>
        <dbReference type="Proteomes" id="UP000198891"/>
    </source>
</evidence>
<feature type="active site" evidence="1">
    <location>
        <position position="48"/>
    </location>
</feature>
<dbReference type="OrthoDB" id="9788221at2"/>
<dbReference type="STRING" id="381665.SAMN05216554_2359"/>
<proteinExistence type="predicted"/>
<accession>A0A1H3Q7Z8</accession>
<evidence type="ECO:0000313" key="2">
    <source>
        <dbReference type="EMBL" id="SDZ09390.1"/>
    </source>
</evidence>
<dbReference type="SUPFAM" id="SSF54506">
    <property type="entry name" value="Diaminopimelate epimerase-like"/>
    <property type="match status" value="1"/>
</dbReference>
<organism evidence="2 3">
    <name type="scientific">Herbiconiux ginsengi</name>
    <dbReference type="NCBI Taxonomy" id="381665"/>
    <lineage>
        <taxon>Bacteria</taxon>
        <taxon>Bacillati</taxon>
        <taxon>Actinomycetota</taxon>
        <taxon>Actinomycetes</taxon>
        <taxon>Micrococcales</taxon>
        <taxon>Microbacteriaceae</taxon>
        <taxon>Herbiconiux</taxon>
    </lineage>
</organism>
<sequence length="233" mass="25056">MESQLTVDVVSVFTDPEGGHGNPLGLLRSSGETRGREQEIATALGFSETVFVDEIDEGPVPHGRTAHIRIFTPAAELPFAGHPCVGTAWWLAQSGLPVDVLRVRAGDVAVRHDGDFTWITGRASWAPEFIWHPLETAAEVDALDPAAFTEGKHYFWAWIDEESGHLRSRMFAPAMGIAEDEATGAAAVRLTAQLDRDLAIDQGAGSRILTRRLGGEDIAVGGRTVRAAPVQIA</sequence>
<dbReference type="Gene3D" id="3.10.310.10">
    <property type="entry name" value="Diaminopimelate Epimerase, Chain A, domain 1"/>
    <property type="match status" value="2"/>
</dbReference>
<protein>
    <submittedName>
        <fullName evidence="2">Phenazine biosynthesis protein PhzF family</fullName>
    </submittedName>
</protein>
<dbReference type="PIRSF" id="PIRSF016184">
    <property type="entry name" value="PhzC_PhzF"/>
    <property type="match status" value="1"/>
</dbReference>
<reference evidence="2 3" key="1">
    <citation type="submission" date="2016-10" db="EMBL/GenBank/DDBJ databases">
        <authorList>
            <person name="de Groot N.N."/>
        </authorList>
    </citation>
    <scope>NUCLEOTIDE SEQUENCE [LARGE SCALE GENOMIC DNA]</scope>
    <source>
        <strain evidence="2 3">CGMCC 4.3491</strain>
    </source>
</reference>
<dbReference type="PANTHER" id="PTHR13774">
    <property type="entry name" value="PHENAZINE BIOSYNTHESIS PROTEIN"/>
    <property type="match status" value="1"/>
</dbReference>
<dbReference type="AlphaFoldDB" id="A0A1H3Q7Z8"/>
<dbReference type="Proteomes" id="UP000198891">
    <property type="component" value="Unassembled WGS sequence"/>
</dbReference>
<evidence type="ECO:0000256" key="1">
    <source>
        <dbReference type="PIRSR" id="PIRSR016184-1"/>
    </source>
</evidence>
<dbReference type="GO" id="GO:0016853">
    <property type="term" value="F:isomerase activity"/>
    <property type="evidence" value="ECO:0007669"/>
    <property type="project" value="TreeGrafter"/>
</dbReference>
<dbReference type="GO" id="GO:0005737">
    <property type="term" value="C:cytoplasm"/>
    <property type="evidence" value="ECO:0007669"/>
    <property type="project" value="TreeGrafter"/>
</dbReference>
<dbReference type="RefSeq" id="WP_092553667.1">
    <property type="nucleotide sequence ID" value="NZ_FNPZ01000002.1"/>
</dbReference>
<dbReference type="PANTHER" id="PTHR13774:SF32">
    <property type="entry name" value="ANTISENSE-ENHANCING SEQUENCE 1"/>
    <property type="match status" value="1"/>
</dbReference>
<keyword evidence="3" id="KW-1185">Reference proteome</keyword>
<dbReference type="InterPro" id="IPR003719">
    <property type="entry name" value="Phenazine_PhzF-like"/>
</dbReference>
<gene>
    <name evidence="2" type="ORF">SAMN05216554_2359</name>
</gene>